<accession>A0A9P4PNR7</accession>
<dbReference type="Proteomes" id="UP000799764">
    <property type="component" value="Unassembled WGS sequence"/>
</dbReference>
<evidence type="ECO:0000313" key="2">
    <source>
        <dbReference type="EMBL" id="KAF2447392.1"/>
    </source>
</evidence>
<protein>
    <submittedName>
        <fullName evidence="2">Uncharacterized protein</fullName>
    </submittedName>
</protein>
<organism evidence="2 3">
    <name type="scientific">Karstenula rhodostoma CBS 690.94</name>
    <dbReference type="NCBI Taxonomy" id="1392251"/>
    <lineage>
        <taxon>Eukaryota</taxon>
        <taxon>Fungi</taxon>
        <taxon>Dikarya</taxon>
        <taxon>Ascomycota</taxon>
        <taxon>Pezizomycotina</taxon>
        <taxon>Dothideomycetes</taxon>
        <taxon>Pleosporomycetidae</taxon>
        <taxon>Pleosporales</taxon>
        <taxon>Massarineae</taxon>
        <taxon>Didymosphaeriaceae</taxon>
        <taxon>Karstenula</taxon>
    </lineage>
</organism>
<feature type="region of interest" description="Disordered" evidence="1">
    <location>
        <begin position="136"/>
        <end position="199"/>
    </location>
</feature>
<keyword evidence="3" id="KW-1185">Reference proteome</keyword>
<evidence type="ECO:0000313" key="3">
    <source>
        <dbReference type="Proteomes" id="UP000799764"/>
    </source>
</evidence>
<evidence type="ECO:0000256" key="1">
    <source>
        <dbReference type="SAM" id="MobiDB-lite"/>
    </source>
</evidence>
<proteinExistence type="predicted"/>
<reference evidence="2" key="1">
    <citation type="journal article" date="2020" name="Stud. Mycol.">
        <title>101 Dothideomycetes genomes: a test case for predicting lifestyles and emergence of pathogens.</title>
        <authorList>
            <person name="Haridas S."/>
            <person name="Albert R."/>
            <person name="Binder M."/>
            <person name="Bloem J."/>
            <person name="Labutti K."/>
            <person name="Salamov A."/>
            <person name="Andreopoulos B."/>
            <person name="Baker S."/>
            <person name="Barry K."/>
            <person name="Bills G."/>
            <person name="Bluhm B."/>
            <person name="Cannon C."/>
            <person name="Castanera R."/>
            <person name="Culley D."/>
            <person name="Daum C."/>
            <person name="Ezra D."/>
            <person name="Gonzalez J."/>
            <person name="Henrissat B."/>
            <person name="Kuo A."/>
            <person name="Liang C."/>
            <person name="Lipzen A."/>
            <person name="Lutzoni F."/>
            <person name="Magnuson J."/>
            <person name="Mondo S."/>
            <person name="Nolan M."/>
            <person name="Ohm R."/>
            <person name="Pangilinan J."/>
            <person name="Park H.-J."/>
            <person name="Ramirez L."/>
            <person name="Alfaro M."/>
            <person name="Sun H."/>
            <person name="Tritt A."/>
            <person name="Yoshinaga Y."/>
            <person name="Zwiers L.-H."/>
            <person name="Turgeon B."/>
            <person name="Goodwin S."/>
            <person name="Spatafora J."/>
            <person name="Crous P."/>
            <person name="Grigoriev I."/>
        </authorList>
    </citation>
    <scope>NUCLEOTIDE SEQUENCE</scope>
    <source>
        <strain evidence="2">CBS 690.94</strain>
    </source>
</reference>
<comment type="caution">
    <text evidence="2">The sequence shown here is derived from an EMBL/GenBank/DDBJ whole genome shotgun (WGS) entry which is preliminary data.</text>
</comment>
<gene>
    <name evidence="2" type="ORF">P171DRAFT_429037</name>
</gene>
<sequence length="199" mass="21401">MHPGILASWSLSPGRRGPLAQARPLQPELQHHHASALSAIRIRIRIHTHTHTHTPAHTLALRPSLLRAAALPCQLRPSPPAARTLPSNSLRHGLLSLPAPTQHLPSRHKPHAPGALSETTVWQLPLDRLSAQLQTTLRRSSAHNPPSRGAGVALCPSTAPQRSLPLSCPPRPAKPQQHPFAPRPTTQAAKQGKPSRVAA</sequence>
<name>A0A9P4PNR7_9PLEO</name>
<dbReference type="AlphaFoldDB" id="A0A9P4PNR7"/>
<dbReference type="EMBL" id="MU001496">
    <property type="protein sequence ID" value="KAF2447392.1"/>
    <property type="molecule type" value="Genomic_DNA"/>
</dbReference>
<feature type="region of interest" description="Disordered" evidence="1">
    <location>
        <begin position="1"/>
        <end position="20"/>
    </location>
</feature>